<keyword evidence="3" id="KW-0807">Transducer</keyword>
<dbReference type="InterPro" id="IPR024478">
    <property type="entry name" value="HlyB_4HB_MCP"/>
</dbReference>
<dbReference type="SMART" id="SM00304">
    <property type="entry name" value="HAMP"/>
    <property type="match status" value="1"/>
</dbReference>
<feature type="domain" description="HAMP" evidence="7">
    <location>
        <begin position="338"/>
        <end position="390"/>
    </location>
</feature>
<evidence type="ECO:0000313" key="9">
    <source>
        <dbReference type="Proteomes" id="UP001172083"/>
    </source>
</evidence>
<dbReference type="PROSITE" id="PS50885">
    <property type="entry name" value="HAMP"/>
    <property type="match status" value="1"/>
</dbReference>
<dbReference type="InterPro" id="IPR003660">
    <property type="entry name" value="HAMP_dom"/>
</dbReference>
<evidence type="ECO:0000313" key="8">
    <source>
        <dbReference type="EMBL" id="MDN5210895.1"/>
    </source>
</evidence>
<keyword evidence="5" id="KW-0472">Membrane</keyword>
<proteinExistence type="inferred from homology"/>
<evidence type="ECO:0000259" key="6">
    <source>
        <dbReference type="PROSITE" id="PS50111"/>
    </source>
</evidence>
<dbReference type="Pfam" id="PF00015">
    <property type="entry name" value="MCPsignal"/>
    <property type="match status" value="1"/>
</dbReference>
<sequence>MRWTIKNKLITGFSALALLMLMIVFFNFRGLQQNEELVSRVAELRSPTAQASLRMMNGINQSLAGLRGWMLLNNTTFKDARQKAWSDYIDEGHREMKTLSKNWTNLENIKRLNEIGDNLEKFRQYQKEIENMANTDENIPSFNMLLTKAAPKAAIMSTEITAMIDLEAKREATVERKAVLAMMADVRGTLGLGLANIRAYLLTGDEKFSQNFLTLWEKNERRFTDLSNNYNGLNGSQQKAFNNFKTARDEFKQYPPKMFELRGNEDWNIANYWLKTKAAPVATKITASLEDMVENQKELLDTDIMTLASLSLSMKRNSFIILFVALAFAIFIVVFIVNSITKPIFRLNANIGAIAKGDLTTDVLVKGNDEIAVATSNMKLMVEKLKEVIMTVKNGSDNIATASAEMNSSSQQMSQGATEQASSAEEVSSSMEEMAANIQQNTDNAKETEKIAGSAASSIKESSESVNQTVESMKTITDKISIIGEIARQTNLLALNAAVEAARAGEHGKGFAVVAAEIRRLAERSQSAATEIDEVSSSSVDIAKKSGELLESIVPEIQKTSDLVREITSASIEQSSGANQVNGAIQQLNQIVQQNAASAEQMAANSEELNSQADMLKEAVGFFKVDDRNTSQSAKIARSNFRKPEAFSMKKEELTAITSNGNGGVDIDLGDTNGHSDNDYEKF</sequence>
<dbReference type="Gene3D" id="1.10.287.950">
    <property type="entry name" value="Methyl-accepting chemotaxis protein"/>
    <property type="match status" value="1"/>
</dbReference>
<reference evidence="8" key="1">
    <citation type="submission" date="2023-06" db="EMBL/GenBank/DDBJ databases">
        <title>Genomic of Agaribacillus aureum.</title>
        <authorList>
            <person name="Wang G."/>
        </authorList>
    </citation>
    <scope>NUCLEOTIDE SEQUENCE</scope>
    <source>
        <strain evidence="8">BMA12</strain>
    </source>
</reference>
<dbReference type="Pfam" id="PF00672">
    <property type="entry name" value="HAMP"/>
    <property type="match status" value="1"/>
</dbReference>
<gene>
    <name evidence="8" type="ORF">QQ020_02510</name>
</gene>
<dbReference type="SUPFAM" id="SSF58104">
    <property type="entry name" value="Methyl-accepting chemotaxis protein (MCP) signaling domain"/>
    <property type="match status" value="1"/>
</dbReference>
<dbReference type="RefSeq" id="WP_346756235.1">
    <property type="nucleotide sequence ID" value="NZ_JAUJEB010000001.1"/>
</dbReference>
<keyword evidence="5" id="KW-0812">Transmembrane</keyword>
<protein>
    <submittedName>
        <fullName evidence="8">Methyl-accepting chemotaxis protein</fullName>
    </submittedName>
</protein>
<dbReference type="InterPro" id="IPR004089">
    <property type="entry name" value="MCPsignal_dom"/>
</dbReference>
<organism evidence="8 9">
    <name type="scientific">Agaribacillus aureus</name>
    <dbReference type="NCBI Taxonomy" id="3051825"/>
    <lineage>
        <taxon>Bacteria</taxon>
        <taxon>Pseudomonadati</taxon>
        <taxon>Bacteroidota</taxon>
        <taxon>Cytophagia</taxon>
        <taxon>Cytophagales</taxon>
        <taxon>Splendidivirgaceae</taxon>
        <taxon>Agaribacillus</taxon>
    </lineage>
</organism>
<feature type="compositionally biased region" description="Basic and acidic residues" evidence="4">
    <location>
        <begin position="674"/>
        <end position="683"/>
    </location>
</feature>
<keyword evidence="5" id="KW-1133">Transmembrane helix</keyword>
<evidence type="ECO:0000259" key="7">
    <source>
        <dbReference type="PROSITE" id="PS50885"/>
    </source>
</evidence>
<dbReference type="PROSITE" id="PS50111">
    <property type="entry name" value="CHEMOTAXIS_TRANSDUC_2"/>
    <property type="match status" value="1"/>
</dbReference>
<dbReference type="Proteomes" id="UP001172083">
    <property type="component" value="Unassembled WGS sequence"/>
</dbReference>
<dbReference type="EMBL" id="JAUJEB010000001">
    <property type="protein sequence ID" value="MDN5210895.1"/>
    <property type="molecule type" value="Genomic_DNA"/>
</dbReference>
<evidence type="ECO:0000256" key="5">
    <source>
        <dbReference type="SAM" id="Phobius"/>
    </source>
</evidence>
<evidence type="ECO:0000256" key="3">
    <source>
        <dbReference type="PROSITE-ProRule" id="PRU00284"/>
    </source>
</evidence>
<feature type="transmembrane region" description="Helical" evidence="5">
    <location>
        <begin position="319"/>
        <end position="337"/>
    </location>
</feature>
<dbReference type="Pfam" id="PF12729">
    <property type="entry name" value="4HB_MCP_1"/>
    <property type="match status" value="2"/>
</dbReference>
<dbReference type="PANTHER" id="PTHR43531:SF11">
    <property type="entry name" value="METHYL-ACCEPTING CHEMOTAXIS PROTEIN 3"/>
    <property type="match status" value="1"/>
</dbReference>
<evidence type="ECO:0000256" key="2">
    <source>
        <dbReference type="ARBA" id="ARBA00029447"/>
    </source>
</evidence>
<name>A0ABT8KZH9_9BACT</name>
<evidence type="ECO:0000256" key="1">
    <source>
        <dbReference type="ARBA" id="ARBA00022500"/>
    </source>
</evidence>
<dbReference type="PANTHER" id="PTHR43531">
    <property type="entry name" value="PROTEIN ICFG"/>
    <property type="match status" value="1"/>
</dbReference>
<evidence type="ECO:0000256" key="4">
    <source>
        <dbReference type="SAM" id="MobiDB-lite"/>
    </source>
</evidence>
<keyword evidence="1" id="KW-0145">Chemotaxis</keyword>
<keyword evidence="9" id="KW-1185">Reference proteome</keyword>
<feature type="domain" description="Methyl-accepting transducer" evidence="6">
    <location>
        <begin position="395"/>
        <end position="610"/>
    </location>
</feature>
<feature type="region of interest" description="Disordered" evidence="4">
    <location>
        <begin position="404"/>
        <end position="463"/>
    </location>
</feature>
<feature type="compositionally biased region" description="Low complexity" evidence="4">
    <location>
        <begin position="417"/>
        <end position="436"/>
    </location>
</feature>
<accession>A0ABT8KZH9</accession>
<feature type="compositionally biased region" description="Polar residues" evidence="4">
    <location>
        <begin position="404"/>
        <end position="416"/>
    </location>
</feature>
<feature type="compositionally biased region" description="Low complexity" evidence="4">
    <location>
        <begin position="451"/>
        <end position="460"/>
    </location>
</feature>
<feature type="transmembrane region" description="Helical" evidence="5">
    <location>
        <begin position="9"/>
        <end position="28"/>
    </location>
</feature>
<dbReference type="CDD" id="cd06225">
    <property type="entry name" value="HAMP"/>
    <property type="match status" value="1"/>
</dbReference>
<dbReference type="SMART" id="SM00283">
    <property type="entry name" value="MA"/>
    <property type="match status" value="1"/>
</dbReference>
<comment type="similarity">
    <text evidence="2">Belongs to the methyl-accepting chemotaxis (MCP) protein family.</text>
</comment>
<comment type="caution">
    <text evidence="8">The sequence shown here is derived from an EMBL/GenBank/DDBJ whole genome shotgun (WGS) entry which is preliminary data.</text>
</comment>
<dbReference type="InterPro" id="IPR051310">
    <property type="entry name" value="MCP_chemotaxis"/>
</dbReference>
<feature type="region of interest" description="Disordered" evidence="4">
    <location>
        <begin position="658"/>
        <end position="683"/>
    </location>
</feature>